<reference evidence="19 20" key="1">
    <citation type="submission" date="2020-10" db="EMBL/GenBank/DDBJ databases">
        <title>The Coptis chinensis genome and diversification of protoberbering-type alkaloids.</title>
        <authorList>
            <person name="Wang B."/>
            <person name="Shu S."/>
            <person name="Song C."/>
            <person name="Liu Y."/>
        </authorList>
    </citation>
    <scope>NUCLEOTIDE SEQUENCE [LARGE SCALE GENOMIC DNA]</scope>
    <source>
        <strain evidence="19">HL-2020</strain>
        <tissue evidence="19">Leaf</tissue>
    </source>
</reference>
<evidence type="ECO:0000256" key="2">
    <source>
        <dbReference type="ARBA" id="ARBA00008685"/>
    </source>
</evidence>
<evidence type="ECO:0000256" key="10">
    <source>
        <dbReference type="ARBA" id="ARBA00023170"/>
    </source>
</evidence>
<evidence type="ECO:0000256" key="4">
    <source>
        <dbReference type="ARBA" id="ARBA00022448"/>
    </source>
</evidence>
<dbReference type="SUPFAM" id="SSF53850">
    <property type="entry name" value="Periplasmic binding protein-like II"/>
    <property type="match status" value="1"/>
</dbReference>
<evidence type="ECO:0000256" key="11">
    <source>
        <dbReference type="ARBA" id="ARBA00023180"/>
    </source>
</evidence>
<keyword evidence="20" id="KW-1185">Reference proteome</keyword>
<evidence type="ECO:0000256" key="6">
    <source>
        <dbReference type="ARBA" id="ARBA00022729"/>
    </source>
</evidence>
<dbReference type="Gene3D" id="3.40.50.2300">
    <property type="match status" value="2"/>
</dbReference>
<keyword evidence="12 15" id="KW-1071">Ligand-gated ion channel</keyword>
<evidence type="ECO:0000256" key="8">
    <source>
        <dbReference type="ARBA" id="ARBA00023065"/>
    </source>
</evidence>
<keyword evidence="9 15" id="KW-0472">Membrane</keyword>
<evidence type="ECO:0000256" key="14">
    <source>
        <dbReference type="ARBA" id="ARBA00049638"/>
    </source>
</evidence>
<dbReference type="AlphaFoldDB" id="A0A835I7X6"/>
<gene>
    <name evidence="19" type="ORF">IFM89_004317</name>
</gene>
<feature type="domain" description="Ionotropic glutamate receptor C-terminal" evidence="18">
    <location>
        <begin position="482"/>
        <end position="802"/>
    </location>
</feature>
<evidence type="ECO:0000259" key="18">
    <source>
        <dbReference type="SMART" id="SM00079"/>
    </source>
</evidence>
<dbReference type="PANTHER" id="PTHR34836:SF1">
    <property type="entry name" value="OS09G0428600 PROTEIN"/>
    <property type="match status" value="1"/>
</dbReference>
<dbReference type="SUPFAM" id="SSF53822">
    <property type="entry name" value="Periplasmic binding protein-like I"/>
    <property type="match status" value="1"/>
</dbReference>
<evidence type="ECO:0000256" key="12">
    <source>
        <dbReference type="ARBA" id="ARBA00023286"/>
    </source>
</evidence>
<dbReference type="InterPro" id="IPR001828">
    <property type="entry name" value="ANF_lig-bd_rcpt"/>
</dbReference>
<comment type="similarity">
    <text evidence="2 15">Belongs to the glutamate-gated ion channel (TC 1.A.10.1) family.</text>
</comment>
<comment type="subunit">
    <text evidence="3">May form heteromers.</text>
</comment>
<dbReference type="Pfam" id="PF00060">
    <property type="entry name" value="Lig_chan"/>
    <property type="match status" value="1"/>
</dbReference>
<dbReference type="InterPro" id="IPR001320">
    <property type="entry name" value="Iontro_rcpt_C"/>
</dbReference>
<evidence type="ECO:0000256" key="7">
    <source>
        <dbReference type="ARBA" id="ARBA00022989"/>
    </source>
</evidence>
<keyword evidence="7 17" id="KW-1133">Transmembrane helix</keyword>
<dbReference type="InterPro" id="IPR000337">
    <property type="entry name" value="GPCR_3"/>
</dbReference>
<dbReference type="InterPro" id="IPR015683">
    <property type="entry name" value="Ionotropic_Glu_rcpt"/>
</dbReference>
<dbReference type="FunFam" id="3.40.50.2300:FF:000310">
    <property type="entry name" value="Glutamate receptor"/>
    <property type="match status" value="1"/>
</dbReference>
<dbReference type="InterPro" id="IPR028082">
    <property type="entry name" value="Peripla_BP_I"/>
</dbReference>
<dbReference type="PIRSF" id="PIRSF037090">
    <property type="entry name" value="Iontro_Glu-like_rcpt_pln"/>
    <property type="match status" value="1"/>
</dbReference>
<evidence type="ECO:0000256" key="3">
    <source>
        <dbReference type="ARBA" id="ARBA00011095"/>
    </source>
</evidence>
<keyword evidence="4 15" id="KW-0813">Transport</keyword>
<dbReference type="CDD" id="cd13686">
    <property type="entry name" value="GluR_Plant"/>
    <property type="match status" value="1"/>
</dbReference>
<evidence type="ECO:0000313" key="20">
    <source>
        <dbReference type="Proteomes" id="UP000631114"/>
    </source>
</evidence>
<dbReference type="CDD" id="cd19990">
    <property type="entry name" value="PBP1_GABAb_receptor_plant"/>
    <property type="match status" value="1"/>
</dbReference>
<dbReference type="SMART" id="SM00079">
    <property type="entry name" value="PBPe"/>
    <property type="match status" value="1"/>
</dbReference>
<dbReference type="GO" id="GO:0016020">
    <property type="term" value="C:membrane"/>
    <property type="evidence" value="ECO:0007669"/>
    <property type="project" value="UniProtKB-SubCell"/>
</dbReference>
<evidence type="ECO:0000256" key="1">
    <source>
        <dbReference type="ARBA" id="ARBA00004141"/>
    </source>
</evidence>
<dbReference type="EMBL" id="JADFTS010000003">
    <property type="protein sequence ID" value="KAF9612901.1"/>
    <property type="molecule type" value="Genomic_DNA"/>
</dbReference>
<feature type="transmembrane region" description="Helical" evidence="17">
    <location>
        <begin position="581"/>
        <end position="599"/>
    </location>
</feature>
<proteinExistence type="inferred from homology"/>
<feature type="transmembrane region" description="Helical" evidence="17">
    <location>
        <begin position="641"/>
        <end position="659"/>
    </location>
</feature>
<feature type="transmembrane region" description="Helical" evidence="17">
    <location>
        <begin position="826"/>
        <end position="847"/>
    </location>
</feature>
<keyword evidence="11" id="KW-0325">Glycoprotein</keyword>
<feature type="disulfide bond" evidence="16">
    <location>
        <begin position="750"/>
        <end position="806"/>
    </location>
</feature>
<accession>A0A835I7X6</accession>
<dbReference type="Gene3D" id="1.10.287.70">
    <property type="match status" value="1"/>
</dbReference>
<dbReference type="Proteomes" id="UP000631114">
    <property type="component" value="Unassembled WGS sequence"/>
</dbReference>
<keyword evidence="6" id="KW-0732">Signal</keyword>
<dbReference type="PANTHER" id="PTHR34836">
    <property type="entry name" value="OS06G0188250 PROTEIN"/>
    <property type="match status" value="1"/>
</dbReference>
<protein>
    <recommendedName>
        <fullName evidence="15">Glutamate receptor</fullName>
    </recommendedName>
</protein>
<evidence type="ECO:0000256" key="15">
    <source>
        <dbReference type="PIRNR" id="PIRNR037090"/>
    </source>
</evidence>
<keyword evidence="10 15" id="KW-0675">Receptor</keyword>
<evidence type="ECO:0000313" key="19">
    <source>
        <dbReference type="EMBL" id="KAF9612901.1"/>
    </source>
</evidence>
<comment type="caution">
    <text evidence="19">The sequence shown here is derived from an EMBL/GenBank/DDBJ whole genome shotgun (WGS) entry which is preliminary data.</text>
</comment>
<sequence length="947" mass="105742">MKLAMRLAPLRTQARVTNLRLWQNLKKIHTETRMKALSPSWDGHIDITIDLTSRNISHGQRVNDFQVGVVLDMDSTIGRVGWDCMEMALFDFYTTNADYRTRLSLHLRDSQGDNVKAALSVIDLLQNVEVQALIGPQKSSEADIVIDLGDKAHVPIISFSATSLSVSSRSPYFIRATQNDSAQVNAITSIIQAFKWREVVIVYDNSDYRNGITPYLIDALQEEQIRVPYKSVISVSATNDEIRLELYKLMSMQNRVFIVDMSDSLGSRLFLIAKEIGMVSEGYVWIITDRLTNLLESMDTTVVASMQGVLGIKPYINASLELDYFTNRWKKKFHQDLNIYGLRAYDTISTLAMAAERVGATKSLFEKPRTKINLTDITSIKTSGTGPELLDAISKTRFKGLSGDFYFINGELQSPVLQILNVIGNGEREIGFWTPEHGIPNDLNLPSHQMYSTSMANFRAIIWPGESVTVPKGWVIPTRGKKLRVGVPVKTGFNEIVKVERDMYTNKTTITGYAIDVFNLVMAALPYFVAYEFEPFMNANGSSSGNFTLPYTEGGISMMVALKDDSKKKTWIFLKPLSKDLWLTSGAFFILTGFVVWVLEHPINDDFRGSPSQQVGMIFWFPMSTLVFAHREKILSNFTRFVVGVWIFVVLILSSSYTASLSSMLTVQSLQPVVTSIEELKQNGDNVGCQQGSFVQDLLKQRGFNESNIKPFISPVEMIKALRKGSQNNGGISAFFGSVPYIKPFLAKNCNEYTMIGPINKTEGFGFAFPKGSPLVADVSRALLNVLDGTEMKKLDLALFGTETTCSDPKNTVVSNSMDLNSFRGLFIITGTVSGLALIVSLVIFICKHKHVWTTAASGSTVWTKIKTMLRQYDQKDLPSFRFRRAAIERQRSAEVGDIEASPSFTIISTYSYGNTSPVEGRISIDLDVVRMSSTALEELDDVRLSD</sequence>
<dbReference type="Pfam" id="PF01094">
    <property type="entry name" value="ANF_receptor"/>
    <property type="match status" value="1"/>
</dbReference>
<evidence type="ECO:0000256" key="9">
    <source>
        <dbReference type="ARBA" id="ARBA00023136"/>
    </source>
</evidence>
<keyword evidence="16" id="KW-1015">Disulfide bond</keyword>
<dbReference type="InterPro" id="IPR017103">
    <property type="entry name" value="Iontropic_Glu_rcpt_pln"/>
</dbReference>
<evidence type="ECO:0000256" key="5">
    <source>
        <dbReference type="ARBA" id="ARBA00022692"/>
    </source>
</evidence>
<dbReference type="Gene3D" id="3.40.190.10">
    <property type="entry name" value="Periplasmic binding protein-like II"/>
    <property type="match status" value="1"/>
</dbReference>
<dbReference type="GO" id="GO:0004930">
    <property type="term" value="F:G protein-coupled receptor activity"/>
    <property type="evidence" value="ECO:0007669"/>
    <property type="project" value="InterPro"/>
</dbReference>
<dbReference type="OrthoDB" id="5984008at2759"/>
<dbReference type="FunFam" id="3.40.50.2300:FF:000081">
    <property type="entry name" value="Glutamate receptor"/>
    <property type="match status" value="1"/>
</dbReference>
<evidence type="ECO:0000256" key="16">
    <source>
        <dbReference type="PIRSR" id="PIRSR037090-50"/>
    </source>
</evidence>
<dbReference type="PRINTS" id="PR00248">
    <property type="entry name" value="GPCRMGR"/>
</dbReference>
<evidence type="ECO:0000256" key="13">
    <source>
        <dbReference type="ARBA" id="ARBA00023303"/>
    </source>
</evidence>
<keyword evidence="5 17" id="KW-0812">Transmembrane</keyword>
<keyword evidence="8 15" id="KW-0406">Ion transport</keyword>
<dbReference type="InterPro" id="IPR044440">
    <property type="entry name" value="GABAb_receptor_plant_PBP1"/>
</dbReference>
<name>A0A835I7X6_9MAGN</name>
<dbReference type="GO" id="GO:0015276">
    <property type="term" value="F:ligand-gated monoatomic ion channel activity"/>
    <property type="evidence" value="ECO:0007669"/>
    <property type="project" value="InterPro"/>
</dbReference>
<comment type="subcellular location">
    <subcellularLocation>
        <location evidence="1">Membrane</location>
        <topology evidence="1">Multi-pass membrane protein</topology>
    </subcellularLocation>
</comment>
<feature type="transmembrane region" description="Helical" evidence="17">
    <location>
        <begin position="611"/>
        <end position="629"/>
    </location>
</feature>
<comment type="function">
    <text evidence="14">Glutamate-gated receptor that probably acts as a non-selective cation channel. May be involved in light-signal transduction and calcium homeostasis via the regulation of calcium influx into cells.</text>
</comment>
<organism evidence="19 20">
    <name type="scientific">Coptis chinensis</name>
    <dbReference type="NCBI Taxonomy" id="261450"/>
    <lineage>
        <taxon>Eukaryota</taxon>
        <taxon>Viridiplantae</taxon>
        <taxon>Streptophyta</taxon>
        <taxon>Embryophyta</taxon>
        <taxon>Tracheophyta</taxon>
        <taxon>Spermatophyta</taxon>
        <taxon>Magnoliopsida</taxon>
        <taxon>Ranunculales</taxon>
        <taxon>Ranunculaceae</taxon>
        <taxon>Coptidoideae</taxon>
        <taxon>Coptis</taxon>
    </lineage>
</organism>
<keyword evidence="13 15" id="KW-0407">Ion channel</keyword>
<feature type="transmembrane region" description="Helical" evidence="17">
    <location>
        <begin position="510"/>
        <end position="530"/>
    </location>
</feature>
<evidence type="ECO:0000256" key="17">
    <source>
        <dbReference type="SAM" id="Phobius"/>
    </source>
</evidence>
<dbReference type="FunFam" id="1.10.287.70:FF:000037">
    <property type="entry name" value="Glutamate receptor"/>
    <property type="match status" value="1"/>
</dbReference>
<comment type="function">
    <text evidence="15">Glutamate-gated receptor that probably acts as non-selective cation channel.</text>
</comment>